<dbReference type="EMBL" id="MT144394">
    <property type="protein sequence ID" value="QJA53104.1"/>
    <property type="molecule type" value="Genomic_DNA"/>
</dbReference>
<organism evidence="1">
    <name type="scientific">viral metagenome</name>
    <dbReference type="NCBI Taxonomy" id="1070528"/>
    <lineage>
        <taxon>unclassified sequences</taxon>
        <taxon>metagenomes</taxon>
        <taxon>organismal metagenomes</taxon>
    </lineage>
</organism>
<sequence>MRVVYRKTMTEQLFEAISKAKKENREIEKFVLTASEMDRLERENCRELIRPRHPMVKFSTGTVFCGIQIEVEEDF</sequence>
<evidence type="ECO:0000313" key="1">
    <source>
        <dbReference type="EMBL" id="QJA53104.1"/>
    </source>
</evidence>
<reference evidence="1" key="1">
    <citation type="submission" date="2020-03" db="EMBL/GenBank/DDBJ databases">
        <title>The deep terrestrial virosphere.</title>
        <authorList>
            <person name="Holmfeldt K."/>
            <person name="Nilsson E."/>
            <person name="Simone D."/>
            <person name="Lopez-Fernandez M."/>
            <person name="Wu X."/>
            <person name="de Brujin I."/>
            <person name="Lundin D."/>
            <person name="Andersson A."/>
            <person name="Bertilsson S."/>
            <person name="Dopson M."/>
        </authorList>
    </citation>
    <scope>NUCLEOTIDE SEQUENCE</scope>
    <source>
        <strain evidence="1">TM448A03236</strain>
        <strain evidence="2">TM448B02175</strain>
    </source>
</reference>
<name>A0A6H1ZZV6_9ZZZZ</name>
<protein>
    <submittedName>
        <fullName evidence="1">Uncharacterized protein</fullName>
    </submittedName>
</protein>
<accession>A0A6H1ZZV6</accession>
<dbReference type="EMBL" id="MT144886">
    <property type="protein sequence ID" value="QJI00929.1"/>
    <property type="molecule type" value="Genomic_DNA"/>
</dbReference>
<evidence type="ECO:0000313" key="2">
    <source>
        <dbReference type="EMBL" id="QJI00929.1"/>
    </source>
</evidence>
<gene>
    <name evidence="1" type="ORF">TM448A03236_0002</name>
    <name evidence="2" type="ORF">TM448B02175_0004</name>
</gene>
<dbReference type="AlphaFoldDB" id="A0A6H1ZZV6"/>
<proteinExistence type="predicted"/>